<protein>
    <submittedName>
        <fullName evidence="2">Uncharacterized protein</fullName>
    </submittedName>
</protein>
<feature type="region of interest" description="Disordered" evidence="1">
    <location>
        <begin position="34"/>
        <end position="59"/>
    </location>
</feature>
<dbReference type="Proteomes" id="UP000315295">
    <property type="component" value="Unassembled WGS sequence"/>
</dbReference>
<evidence type="ECO:0000256" key="1">
    <source>
        <dbReference type="SAM" id="MobiDB-lite"/>
    </source>
</evidence>
<dbReference type="EMBL" id="VIEB01012043">
    <property type="protein sequence ID" value="TQD68675.1"/>
    <property type="molecule type" value="Genomic_DNA"/>
</dbReference>
<evidence type="ECO:0000313" key="2">
    <source>
        <dbReference type="EMBL" id="TQD68675.1"/>
    </source>
</evidence>
<accession>A0A540K341</accession>
<reference evidence="2 3" key="1">
    <citation type="journal article" date="2019" name="G3 (Bethesda)">
        <title>Sequencing of a Wild Apple (Malus baccata) Genome Unravels the Differences Between Cultivated and Wild Apple Species Regarding Disease Resistance and Cold Tolerance.</title>
        <authorList>
            <person name="Chen X."/>
        </authorList>
    </citation>
    <scope>NUCLEOTIDE SEQUENCE [LARGE SCALE GENOMIC DNA]</scope>
    <source>
        <strain evidence="3">cv. Shandingzi</strain>
        <tissue evidence="2">Leaves</tissue>
    </source>
</reference>
<organism evidence="2 3">
    <name type="scientific">Malus baccata</name>
    <name type="common">Siberian crab apple</name>
    <name type="synonym">Pyrus baccata</name>
    <dbReference type="NCBI Taxonomy" id="106549"/>
    <lineage>
        <taxon>Eukaryota</taxon>
        <taxon>Viridiplantae</taxon>
        <taxon>Streptophyta</taxon>
        <taxon>Embryophyta</taxon>
        <taxon>Tracheophyta</taxon>
        <taxon>Spermatophyta</taxon>
        <taxon>Magnoliopsida</taxon>
        <taxon>eudicotyledons</taxon>
        <taxon>Gunneridae</taxon>
        <taxon>Pentapetalae</taxon>
        <taxon>rosids</taxon>
        <taxon>fabids</taxon>
        <taxon>Rosales</taxon>
        <taxon>Rosaceae</taxon>
        <taxon>Amygdaloideae</taxon>
        <taxon>Maleae</taxon>
        <taxon>Malus</taxon>
    </lineage>
</organism>
<gene>
    <name evidence="2" type="ORF">C1H46_045792</name>
</gene>
<name>A0A540K341_MALBA</name>
<dbReference type="AlphaFoldDB" id="A0A540K341"/>
<proteinExistence type="predicted"/>
<evidence type="ECO:0000313" key="3">
    <source>
        <dbReference type="Proteomes" id="UP000315295"/>
    </source>
</evidence>
<feature type="compositionally biased region" description="Basic and acidic residues" evidence="1">
    <location>
        <begin position="47"/>
        <end position="59"/>
    </location>
</feature>
<comment type="caution">
    <text evidence="2">The sequence shown here is derived from an EMBL/GenBank/DDBJ whole genome shotgun (WGS) entry which is preliminary data.</text>
</comment>
<sequence length="59" mass="6706">MALHVSPTSPEIVNSGTFTLQVIISKFKLYTKPKESKLGSSRKRKTKEQLEKCKKLQLT</sequence>
<keyword evidence="3" id="KW-1185">Reference proteome</keyword>